<proteinExistence type="predicted"/>
<protein>
    <submittedName>
        <fullName evidence="1">Uncharacterized protein</fullName>
    </submittedName>
</protein>
<dbReference type="Proteomes" id="UP000663829">
    <property type="component" value="Unassembled WGS sequence"/>
</dbReference>
<dbReference type="EMBL" id="CAJOBC010002045">
    <property type="protein sequence ID" value="CAF3712386.1"/>
    <property type="molecule type" value="Genomic_DNA"/>
</dbReference>
<dbReference type="Proteomes" id="UP000681722">
    <property type="component" value="Unassembled WGS sequence"/>
</dbReference>
<gene>
    <name evidence="1" type="ORF">GPM918_LOCUS10388</name>
    <name evidence="2" type="ORF">SRO942_LOCUS10392</name>
</gene>
<dbReference type="AlphaFoldDB" id="A0A814C027"/>
<comment type="caution">
    <text evidence="1">The sequence shown here is derived from an EMBL/GenBank/DDBJ whole genome shotgun (WGS) entry which is preliminary data.</text>
</comment>
<evidence type="ECO:0000313" key="3">
    <source>
        <dbReference type="Proteomes" id="UP000663829"/>
    </source>
</evidence>
<evidence type="ECO:0000313" key="1">
    <source>
        <dbReference type="EMBL" id="CAF0934925.1"/>
    </source>
</evidence>
<reference evidence="1" key="1">
    <citation type="submission" date="2021-02" db="EMBL/GenBank/DDBJ databases">
        <authorList>
            <person name="Nowell W R."/>
        </authorList>
    </citation>
    <scope>NUCLEOTIDE SEQUENCE</scope>
</reference>
<dbReference type="EMBL" id="CAJNOQ010002044">
    <property type="protein sequence ID" value="CAF0934925.1"/>
    <property type="molecule type" value="Genomic_DNA"/>
</dbReference>
<name>A0A814C027_9BILA</name>
<keyword evidence="3" id="KW-1185">Reference proteome</keyword>
<dbReference type="OrthoDB" id="6250593at2759"/>
<organism evidence="1 3">
    <name type="scientific">Didymodactylos carnosus</name>
    <dbReference type="NCBI Taxonomy" id="1234261"/>
    <lineage>
        <taxon>Eukaryota</taxon>
        <taxon>Metazoa</taxon>
        <taxon>Spiralia</taxon>
        <taxon>Gnathifera</taxon>
        <taxon>Rotifera</taxon>
        <taxon>Eurotatoria</taxon>
        <taxon>Bdelloidea</taxon>
        <taxon>Philodinida</taxon>
        <taxon>Philodinidae</taxon>
        <taxon>Didymodactylos</taxon>
    </lineage>
</organism>
<accession>A0A814C027</accession>
<feature type="non-terminal residue" evidence="1">
    <location>
        <position position="1"/>
    </location>
</feature>
<evidence type="ECO:0000313" key="2">
    <source>
        <dbReference type="EMBL" id="CAF3712386.1"/>
    </source>
</evidence>
<sequence length="73" mass="8685">MNSNNSRRRLHFCDFSHPQVWHKLLDYTEITIEFAKLITEFARQWSDICVLASTKLNSMVNTFRQRALVEIRG</sequence>